<gene>
    <name evidence="5" type="ORF">GXM_07882</name>
</gene>
<evidence type="ECO:0000313" key="5">
    <source>
        <dbReference type="EMBL" id="QFS50388.1"/>
    </source>
</evidence>
<dbReference type="Pfam" id="PF13646">
    <property type="entry name" value="HEAT_2"/>
    <property type="match status" value="2"/>
</dbReference>
<dbReference type="Proteomes" id="UP000326678">
    <property type="component" value="Chromosome Gxm2"/>
</dbReference>
<dbReference type="GO" id="GO:0030089">
    <property type="term" value="C:phycobilisome"/>
    <property type="evidence" value="ECO:0007669"/>
    <property type="project" value="UniProtKB-KW"/>
</dbReference>
<dbReference type="AlphaFoldDB" id="A0A5P8WCC2"/>
<keyword evidence="3" id="KW-0605">Phycobilisome</keyword>
<dbReference type="InterPro" id="IPR004155">
    <property type="entry name" value="PBS_lyase_HEAT"/>
</dbReference>
<evidence type="ECO:0000256" key="2">
    <source>
        <dbReference type="ARBA" id="ARBA00022549"/>
    </source>
</evidence>
<dbReference type="PANTHER" id="PTHR12697">
    <property type="entry name" value="PBS LYASE HEAT-LIKE PROTEIN"/>
    <property type="match status" value="1"/>
</dbReference>
<keyword evidence="2" id="KW-0042">Antenna complex</keyword>
<protein>
    <submittedName>
        <fullName evidence="5">CpeY, bilin biosynthesis protein</fullName>
    </submittedName>
</protein>
<name>A0A5P8WCC2_9NOSO</name>
<dbReference type="InterPro" id="IPR016024">
    <property type="entry name" value="ARM-type_fold"/>
</dbReference>
<keyword evidence="6" id="KW-1185">Reference proteome</keyword>
<dbReference type="SMART" id="SM00567">
    <property type="entry name" value="EZ_HEAT"/>
    <property type="match status" value="4"/>
</dbReference>
<evidence type="ECO:0000256" key="3">
    <source>
        <dbReference type="ARBA" id="ARBA00022738"/>
    </source>
</evidence>
<evidence type="ECO:0000256" key="4">
    <source>
        <dbReference type="ARBA" id="ARBA00023239"/>
    </source>
</evidence>
<dbReference type="GO" id="GO:0016491">
    <property type="term" value="F:oxidoreductase activity"/>
    <property type="evidence" value="ECO:0007669"/>
    <property type="project" value="TreeGrafter"/>
</dbReference>
<evidence type="ECO:0000256" key="1">
    <source>
        <dbReference type="ARBA" id="ARBA00009299"/>
    </source>
</evidence>
<reference evidence="5 6" key="1">
    <citation type="submission" date="2019-10" db="EMBL/GenBank/DDBJ databases">
        <title>Genomic and transcriptomic insights into the perfect genentic adaptation of a filamentous nitrogen-fixing cyanobacterium to rice fields.</title>
        <authorList>
            <person name="Chen Z."/>
        </authorList>
    </citation>
    <scope>NUCLEOTIDE SEQUENCE [LARGE SCALE GENOMIC DNA]</scope>
    <source>
        <strain evidence="5">CCNUC1</strain>
    </source>
</reference>
<evidence type="ECO:0000313" key="6">
    <source>
        <dbReference type="Proteomes" id="UP000326678"/>
    </source>
</evidence>
<organism evidence="5 6">
    <name type="scientific">Nostoc sphaeroides CCNUC1</name>
    <dbReference type="NCBI Taxonomy" id="2653204"/>
    <lineage>
        <taxon>Bacteria</taxon>
        <taxon>Bacillati</taxon>
        <taxon>Cyanobacteriota</taxon>
        <taxon>Cyanophyceae</taxon>
        <taxon>Nostocales</taxon>
        <taxon>Nostocaceae</taxon>
        <taxon>Nostoc</taxon>
    </lineage>
</organism>
<dbReference type="GO" id="GO:0016829">
    <property type="term" value="F:lyase activity"/>
    <property type="evidence" value="ECO:0007669"/>
    <property type="project" value="UniProtKB-KW"/>
</dbReference>
<dbReference type="SUPFAM" id="SSF48371">
    <property type="entry name" value="ARM repeat"/>
    <property type="match status" value="1"/>
</dbReference>
<keyword evidence="4" id="KW-0456">Lyase</keyword>
<dbReference type="EMBL" id="CP045227">
    <property type="protein sequence ID" value="QFS50388.1"/>
    <property type="molecule type" value="Genomic_DNA"/>
</dbReference>
<dbReference type="InterPro" id="IPR011989">
    <property type="entry name" value="ARM-like"/>
</dbReference>
<dbReference type="Gene3D" id="1.25.10.10">
    <property type="entry name" value="Leucine-rich Repeat Variant"/>
    <property type="match status" value="2"/>
</dbReference>
<comment type="similarity">
    <text evidence="1">Belongs to the CpcE/RpcE/PecE family.</text>
</comment>
<sequence length="464" mass="52094">MLCLLRLSNGKESLGLFCFKNLYFFMDKRFFNFFNLTEDQAIALLDTPQDQLSEDDSRYIAASHLINFPTERSINALMRAVQQTDPLLDNRIVRRKSVETLGRLQAEVAMPVIRSCLSDEDCYTVENAVWAIGEIGTQDPDILEDVAQLLDKPGQTYRVIIHTLTKFNYQPALERIRKFVDDADPPTASAAMAAVCRLTGDYSQMGKVVAMLQHPNVLGRRLSIQDLMDARYYDAIPYIARCPVSLVFRLRGIRTLAEAGITAGAITFATIQPHLEQTLSDHPNDLSLVHSYPSPPTLPVLIRGLYETDFGRCYLAAKTILDHHADAAPEALFATYAEEANNDYGAHFHVIKLFGWLKHSPAYDLLVEGLHNKQPQFQKSRAAAAIALGELGDPRAIPELKPCLETKIWDLKYAALMALEKLGDPSGYEQVANDDDWLIREKAKSTPMGNSKFKIQNSKFKIQN</sequence>
<dbReference type="PANTHER" id="PTHR12697:SF5">
    <property type="entry name" value="DEOXYHYPUSINE HYDROXYLASE"/>
    <property type="match status" value="1"/>
</dbReference>
<accession>A0A5P8WCC2</accession>
<dbReference type="KEGG" id="nsh:GXM_07882"/>
<proteinExistence type="inferred from homology"/>